<accession>D8SAY8</accession>
<protein>
    <recommendedName>
        <fullName evidence="4">Knr4/Smi1-like domain-containing protein</fullName>
    </recommendedName>
</protein>
<dbReference type="EMBL" id="GL377610">
    <property type="protein sequence ID" value="EFJ18156.1"/>
    <property type="molecule type" value="Genomic_DNA"/>
</dbReference>
<dbReference type="HOGENOM" id="CLU_039459_0_0_1"/>
<feature type="compositionally biased region" description="Low complexity" evidence="1">
    <location>
        <begin position="198"/>
        <end position="217"/>
    </location>
</feature>
<dbReference type="AlphaFoldDB" id="D8SAY8"/>
<sequence length="393" mass="43249">MHAHVAGLKRLSARANAGPALPASPGSRKVSFSFSGYGINVIERLRKCRVHIDKGLSEEEFERIEALFQFTFPPDLRGILREGLPLGDGFPNWRSGGPQQLKMWINKPRAGLLADVERGVFWMKQWGPRPAELHKAVQIARGQLKKAPVLLPVYGHCYVAAAPVRAGNPVFFVQGRDVYCCGLDVSDFFHRDSFASRSVLSPRSSSGSSCDGSCEDSPSVRDAQGRARASRVRRIELWSDLSEKGQSMNSVASTSDLEDDEQAATDCDDYFEFDGEWENGAESLMKETVEDMSSKLRQGGWKEEDIAEIVGAASSCSDHKRGMPDRQTVLEGLAFHLDYLSCSLRKAGWSVHDVAETLCFDFGASGERRARAKKVSPQVAQRIGMLASFVAQG</sequence>
<evidence type="ECO:0000256" key="1">
    <source>
        <dbReference type="SAM" id="MobiDB-lite"/>
    </source>
</evidence>
<dbReference type="PANTHER" id="PTHR32011">
    <property type="entry name" value="OS08G0472400 PROTEIN"/>
    <property type="match status" value="1"/>
</dbReference>
<dbReference type="eggNOG" id="ENOG502QWDH">
    <property type="taxonomic scope" value="Eukaryota"/>
</dbReference>
<dbReference type="KEGG" id="smo:SELMODRAFT_112997"/>
<evidence type="ECO:0000313" key="2">
    <source>
        <dbReference type="EMBL" id="EFJ18156.1"/>
    </source>
</evidence>
<gene>
    <name evidence="2" type="ORF">SELMODRAFT_112997</name>
</gene>
<name>D8SAY8_SELML</name>
<dbReference type="FunCoup" id="D8SAY8">
    <property type="interactions" value="171"/>
</dbReference>
<proteinExistence type="predicted"/>
<dbReference type="OMA" id="FFTRDSC"/>
<evidence type="ECO:0000313" key="3">
    <source>
        <dbReference type="Proteomes" id="UP000001514"/>
    </source>
</evidence>
<dbReference type="Gramene" id="EFJ18156">
    <property type="protein sequence ID" value="EFJ18156"/>
    <property type="gene ID" value="SELMODRAFT_112997"/>
</dbReference>
<dbReference type="PANTHER" id="PTHR32011:SF2">
    <property type="entry name" value="OS08G0472400 PROTEIN"/>
    <property type="match status" value="1"/>
</dbReference>
<dbReference type="InParanoid" id="D8SAY8"/>
<reference evidence="2 3" key="1">
    <citation type="journal article" date="2011" name="Science">
        <title>The Selaginella genome identifies genetic changes associated with the evolution of vascular plants.</title>
        <authorList>
            <person name="Banks J.A."/>
            <person name="Nishiyama T."/>
            <person name="Hasebe M."/>
            <person name="Bowman J.L."/>
            <person name="Gribskov M."/>
            <person name="dePamphilis C."/>
            <person name="Albert V.A."/>
            <person name="Aono N."/>
            <person name="Aoyama T."/>
            <person name="Ambrose B.A."/>
            <person name="Ashton N.W."/>
            <person name="Axtell M.J."/>
            <person name="Barker E."/>
            <person name="Barker M.S."/>
            <person name="Bennetzen J.L."/>
            <person name="Bonawitz N.D."/>
            <person name="Chapple C."/>
            <person name="Cheng C."/>
            <person name="Correa L.G."/>
            <person name="Dacre M."/>
            <person name="DeBarry J."/>
            <person name="Dreyer I."/>
            <person name="Elias M."/>
            <person name="Engstrom E.M."/>
            <person name="Estelle M."/>
            <person name="Feng L."/>
            <person name="Finet C."/>
            <person name="Floyd S.K."/>
            <person name="Frommer W.B."/>
            <person name="Fujita T."/>
            <person name="Gramzow L."/>
            <person name="Gutensohn M."/>
            <person name="Harholt J."/>
            <person name="Hattori M."/>
            <person name="Heyl A."/>
            <person name="Hirai T."/>
            <person name="Hiwatashi Y."/>
            <person name="Ishikawa M."/>
            <person name="Iwata M."/>
            <person name="Karol K.G."/>
            <person name="Koehler B."/>
            <person name="Kolukisaoglu U."/>
            <person name="Kubo M."/>
            <person name="Kurata T."/>
            <person name="Lalonde S."/>
            <person name="Li K."/>
            <person name="Li Y."/>
            <person name="Litt A."/>
            <person name="Lyons E."/>
            <person name="Manning G."/>
            <person name="Maruyama T."/>
            <person name="Michael T.P."/>
            <person name="Mikami K."/>
            <person name="Miyazaki S."/>
            <person name="Morinaga S."/>
            <person name="Murata T."/>
            <person name="Mueller-Roeber B."/>
            <person name="Nelson D.R."/>
            <person name="Obara M."/>
            <person name="Oguri Y."/>
            <person name="Olmstead R.G."/>
            <person name="Onodera N."/>
            <person name="Petersen B.L."/>
            <person name="Pils B."/>
            <person name="Prigge M."/>
            <person name="Rensing S.A."/>
            <person name="Riano-Pachon D.M."/>
            <person name="Roberts A.W."/>
            <person name="Sato Y."/>
            <person name="Scheller H.V."/>
            <person name="Schulz B."/>
            <person name="Schulz C."/>
            <person name="Shakirov E.V."/>
            <person name="Shibagaki N."/>
            <person name="Shinohara N."/>
            <person name="Shippen D.E."/>
            <person name="Soerensen I."/>
            <person name="Sotooka R."/>
            <person name="Sugimoto N."/>
            <person name="Sugita M."/>
            <person name="Sumikawa N."/>
            <person name="Tanurdzic M."/>
            <person name="Theissen G."/>
            <person name="Ulvskov P."/>
            <person name="Wakazuki S."/>
            <person name="Weng J.K."/>
            <person name="Willats W.W."/>
            <person name="Wipf D."/>
            <person name="Wolf P.G."/>
            <person name="Yang L."/>
            <person name="Zimmer A.D."/>
            <person name="Zhu Q."/>
            <person name="Mitros T."/>
            <person name="Hellsten U."/>
            <person name="Loque D."/>
            <person name="Otillar R."/>
            <person name="Salamov A."/>
            <person name="Schmutz J."/>
            <person name="Shapiro H."/>
            <person name="Lindquist E."/>
            <person name="Lucas S."/>
            <person name="Rokhsar D."/>
            <person name="Grigoriev I.V."/>
        </authorList>
    </citation>
    <scope>NUCLEOTIDE SEQUENCE [LARGE SCALE GENOMIC DNA]</scope>
</reference>
<dbReference type="Proteomes" id="UP000001514">
    <property type="component" value="Unassembled WGS sequence"/>
</dbReference>
<organism evidence="3">
    <name type="scientific">Selaginella moellendorffii</name>
    <name type="common">Spikemoss</name>
    <dbReference type="NCBI Taxonomy" id="88036"/>
    <lineage>
        <taxon>Eukaryota</taxon>
        <taxon>Viridiplantae</taxon>
        <taxon>Streptophyta</taxon>
        <taxon>Embryophyta</taxon>
        <taxon>Tracheophyta</taxon>
        <taxon>Lycopodiopsida</taxon>
        <taxon>Selaginellales</taxon>
        <taxon>Selaginellaceae</taxon>
        <taxon>Selaginella</taxon>
    </lineage>
</organism>
<evidence type="ECO:0008006" key="4">
    <source>
        <dbReference type="Google" id="ProtNLM"/>
    </source>
</evidence>
<feature type="region of interest" description="Disordered" evidence="1">
    <location>
        <begin position="198"/>
        <end position="228"/>
    </location>
</feature>
<keyword evidence="3" id="KW-1185">Reference proteome</keyword>